<evidence type="ECO:0000256" key="7">
    <source>
        <dbReference type="RuleBase" id="RU363032"/>
    </source>
</evidence>
<dbReference type="PANTHER" id="PTHR30465">
    <property type="entry name" value="INNER MEMBRANE ABC TRANSPORTER"/>
    <property type="match status" value="1"/>
</dbReference>
<keyword evidence="4 7" id="KW-0812">Transmembrane</keyword>
<dbReference type="InterPro" id="IPR045621">
    <property type="entry name" value="BPD_transp_1_N"/>
</dbReference>
<evidence type="ECO:0000256" key="1">
    <source>
        <dbReference type="ARBA" id="ARBA00004651"/>
    </source>
</evidence>
<dbReference type="RefSeq" id="WP_379780378.1">
    <property type="nucleotide sequence ID" value="NZ_JBHSWW010000062.1"/>
</dbReference>
<dbReference type="Pfam" id="PF00528">
    <property type="entry name" value="BPD_transp_1"/>
    <property type="match status" value="1"/>
</dbReference>
<keyword evidence="2 7" id="KW-0813">Transport</keyword>
<dbReference type="Gene3D" id="1.10.3720.10">
    <property type="entry name" value="MetI-like"/>
    <property type="match status" value="1"/>
</dbReference>
<reference evidence="9 10" key="1">
    <citation type="journal article" date="2019" name="Int. J. Syst. Evol. Microbiol.">
        <title>The Global Catalogue of Microorganisms (GCM) 10K type strain sequencing project: providing services to taxonomists for standard genome sequencing and annotation.</title>
        <authorList>
            <consortium name="The Broad Institute Genomics Platform"/>
            <consortium name="The Broad Institute Genome Sequencing Center for Infectious Disease"/>
            <person name="Wu L."/>
            <person name="Ma J."/>
        </authorList>
    </citation>
    <scope>NUCLEOTIDE SEQUENCE [LARGE SCALE GENOMIC DNA]</scope>
    <source>
        <strain evidence="9 10">CGMCC 1.3239</strain>
    </source>
</reference>
<evidence type="ECO:0000256" key="4">
    <source>
        <dbReference type="ARBA" id="ARBA00022692"/>
    </source>
</evidence>
<dbReference type="CDD" id="cd06261">
    <property type="entry name" value="TM_PBP2"/>
    <property type="match status" value="1"/>
</dbReference>
<accession>A0ABD5S992</accession>
<keyword evidence="6 7" id="KW-0472">Membrane</keyword>
<dbReference type="GO" id="GO:0005886">
    <property type="term" value="C:plasma membrane"/>
    <property type="evidence" value="ECO:0007669"/>
    <property type="project" value="UniProtKB-SubCell"/>
</dbReference>
<feature type="transmembrane region" description="Helical" evidence="7">
    <location>
        <begin position="185"/>
        <end position="204"/>
    </location>
</feature>
<evidence type="ECO:0000256" key="3">
    <source>
        <dbReference type="ARBA" id="ARBA00022475"/>
    </source>
</evidence>
<feature type="transmembrane region" description="Helical" evidence="7">
    <location>
        <begin position="12"/>
        <end position="32"/>
    </location>
</feature>
<feature type="transmembrane region" description="Helical" evidence="7">
    <location>
        <begin position="109"/>
        <end position="129"/>
    </location>
</feature>
<protein>
    <submittedName>
        <fullName evidence="9">ABC transporter permease</fullName>
    </submittedName>
</protein>
<dbReference type="Pfam" id="PF19300">
    <property type="entry name" value="BPD_transp_1_N"/>
    <property type="match status" value="1"/>
</dbReference>
<evidence type="ECO:0000313" key="9">
    <source>
        <dbReference type="EMBL" id="MFC6753082.1"/>
    </source>
</evidence>
<keyword evidence="3" id="KW-1003">Cell membrane</keyword>
<dbReference type="SUPFAM" id="SSF161098">
    <property type="entry name" value="MetI-like"/>
    <property type="match status" value="1"/>
</dbReference>
<comment type="subcellular location">
    <subcellularLocation>
        <location evidence="1 7">Cell membrane</location>
        <topology evidence="1 7">Multi-pass membrane protein</topology>
    </subcellularLocation>
</comment>
<proteinExistence type="inferred from homology"/>
<sequence length="324" mass="35404">MGFGRYVGARVLWAGVVSLIIVTITFVLLAAAPNPAIREAATQAALQGGDPAEAAQRERELRGLDQPLYVRYLDFLQSVYTLDWGWADSRSQPVTEALWEGLFYTAQYSIPWTILTVLLGPLVGVYSAANMYSWKDHAATGFAFFGYAIPNFFFGIILLLIFGVWLDLIPVVYDTSVPTFSLANANQLIIPVFVLVTGSIGATMRVSRNESAEFQNSDFMKTAKAKGVSPLRAYAFHVMRPTLVPLSTTLVGQLLALFLGSSLLVEVVFGIPGLGRLTFNALIAQDTNLVLGSTLAFTFIAVVGNLLEDIVFTVLDPRISYDDR</sequence>
<dbReference type="PROSITE" id="PS50928">
    <property type="entry name" value="ABC_TM1"/>
    <property type="match status" value="1"/>
</dbReference>
<feature type="transmembrane region" description="Helical" evidence="7">
    <location>
        <begin position="254"/>
        <end position="275"/>
    </location>
</feature>
<dbReference type="InterPro" id="IPR035906">
    <property type="entry name" value="MetI-like_sf"/>
</dbReference>
<comment type="caution">
    <text evidence="9">The sequence shown here is derived from an EMBL/GenBank/DDBJ whole genome shotgun (WGS) entry which is preliminary data.</text>
</comment>
<dbReference type="PANTHER" id="PTHR30465:SF0">
    <property type="entry name" value="OLIGOPEPTIDE TRANSPORT SYSTEM PERMEASE PROTEIN APPB"/>
    <property type="match status" value="1"/>
</dbReference>
<keyword evidence="5 7" id="KW-1133">Transmembrane helix</keyword>
<keyword evidence="10" id="KW-1185">Reference proteome</keyword>
<evidence type="ECO:0000256" key="2">
    <source>
        <dbReference type="ARBA" id="ARBA00022448"/>
    </source>
</evidence>
<comment type="similarity">
    <text evidence="7">Belongs to the binding-protein-dependent transport system permease family.</text>
</comment>
<dbReference type="Proteomes" id="UP001596442">
    <property type="component" value="Unassembled WGS sequence"/>
</dbReference>
<evidence type="ECO:0000313" key="10">
    <source>
        <dbReference type="Proteomes" id="UP001596442"/>
    </source>
</evidence>
<feature type="transmembrane region" description="Helical" evidence="7">
    <location>
        <begin position="141"/>
        <end position="165"/>
    </location>
</feature>
<evidence type="ECO:0000256" key="6">
    <source>
        <dbReference type="ARBA" id="ARBA00023136"/>
    </source>
</evidence>
<dbReference type="EMBL" id="JBHSWW010000062">
    <property type="protein sequence ID" value="MFC6753082.1"/>
    <property type="molecule type" value="Genomic_DNA"/>
</dbReference>
<dbReference type="AlphaFoldDB" id="A0ABD5S992"/>
<evidence type="ECO:0000256" key="5">
    <source>
        <dbReference type="ARBA" id="ARBA00022989"/>
    </source>
</evidence>
<organism evidence="9 10">
    <name type="scientific">Halorubrum tibetense</name>
    <dbReference type="NCBI Taxonomy" id="175631"/>
    <lineage>
        <taxon>Archaea</taxon>
        <taxon>Methanobacteriati</taxon>
        <taxon>Methanobacteriota</taxon>
        <taxon>Stenosarchaea group</taxon>
        <taxon>Halobacteria</taxon>
        <taxon>Halobacteriales</taxon>
        <taxon>Haloferacaceae</taxon>
        <taxon>Halorubrum</taxon>
    </lineage>
</organism>
<name>A0ABD5S992_9EURY</name>
<gene>
    <name evidence="9" type="ORF">ACFQEU_06335</name>
</gene>
<evidence type="ECO:0000259" key="8">
    <source>
        <dbReference type="PROSITE" id="PS50928"/>
    </source>
</evidence>
<feature type="domain" description="ABC transmembrane type-1" evidence="8">
    <location>
        <begin position="102"/>
        <end position="312"/>
    </location>
</feature>
<dbReference type="InterPro" id="IPR000515">
    <property type="entry name" value="MetI-like"/>
</dbReference>